<keyword evidence="1" id="KW-1185">Reference proteome</keyword>
<dbReference type="Proteomes" id="UP000887577">
    <property type="component" value="Unplaced"/>
</dbReference>
<reference evidence="2" key="1">
    <citation type="submission" date="2022-11" db="UniProtKB">
        <authorList>
            <consortium name="WormBaseParasite"/>
        </authorList>
    </citation>
    <scope>IDENTIFICATION</scope>
</reference>
<proteinExistence type="predicted"/>
<accession>A0A914YA05</accession>
<name>A0A914YA05_9BILA</name>
<evidence type="ECO:0000313" key="1">
    <source>
        <dbReference type="Proteomes" id="UP000887577"/>
    </source>
</evidence>
<dbReference type="AlphaFoldDB" id="A0A914YA05"/>
<dbReference type="WBParaSite" id="PSU_v2.g15595.t1">
    <property type="protein sequence ID" value="PSU_v2.g15595.t1"/>
    <property type="gene ID" value="PSU_v2.g15595"/>
</dbReference>
<organism evidence="1 2">
    <name type="scientific">Panagrolaimus superbus</name>
    <dbReference type="NCBI Taxonomy" id="310955"/>
    <lineage>
        <taxon>Eukaryota</taxon>
        <taxon>Metazoa</taxon>
        <taxon>Ecdysozoa</taxon>
        <taxon>Nematoda</taxon>
        <taxon>Chromadorea</taxon>
        <taxon>Rhabditida</taxon>
        <taxon>Tylenchina</taxon>
        <taxon>Panagrolaimomorpha</taxon>
        <taxon>Panagrolaimoidea</taxon>
        <taxon>Panagrolaimidae</taxon>
        <taxon>Panagrolaimus</taxon>
    </lineage>
</organism>
<evidence type="ECO:0000313" key="2">
    <source>
        <dbReference type="WBParaSite" id="PSU_v2.g15595.t1"/>
    </source>
</evidence>
<protein>
    <submittedName>
        <fullName evidence="2">Uncharacterized protein</fullName>
    </submittedName>
</protein>
<sequence>MTATNSPDIKLNLGNETSMIPMVHTHDAISDVKPIYHQPDFASPINYPTMPYPYGYNMYNHQMPVPTGTDYFPFFNQSQK</sequence>